<name>A0AAN9S6W2_PSOTE</name>
<organism evidence="8 9">
    <name type="scientific">Psophocarpus tetragonolobus</name>
    <name type="common">Winged bean</name>
    <name type="synonym">Dolichos tetragonolobus</name>
    <dbReference type="NCBI Taxonomy" id="3891"/>
    <lineage>
        <taxon>Eukaryota</taxon>
        <taxon>Viridiplantae</taxon>
        <taxon>Streptophyta</taxon>
        <taxon>Embryophyta</taxon>
        <taxon>Tracheophyta</taxon>
        <taxon>Spermatophyta</taxon>
        <taxon>Magnoliopsida</taxon>
        <taxon>eudicotyledons</taxon>
        <taxon>Gunneridae</taxon>
        <taxon>Pentapetalae</taxon>
        <taxon>rosids</taxon>
        <taxon>fabids</taxon>
        <taxon>Fabales</taxon>
        <taxon>Fabaceae</taxon>
        <taxon>Papilionoideae</taxon>
        <taxon>50 kb inversion clade</taxon>
        <taxon>NPAAA clade</taxon>
        <taxon>indigoferoid/millettioid clade</taxon>
        <taxon>Phaseoleae</taxon>
        <taxon>Psophocarpus</taxon>
    </lineage>
</organism>
<dbReference type="InterPro" id="IPR032675">
    <property type="entry name" value="LRR_dom_sf"/>
</dbReference>
<dbReference type="GO" id="GO:0016020">
    <property type="term" value="C:membrane"/>
    <property type="evidence" value="ECO:0007669"/>
    <property type="project" value="UniProtKB-SubCell"/>
</dbReference>
<reference evidence="8 9" key="1">
    <citation type="submission" date="2024-01" db="EMBL/GenBank/DDBJ databases">
        <title>The genomes of 5 underutilized Papilionoideae crops provide insights into root nodulation and disease resistanc.</title>
        <authorList>
            <person name="Jiang F."/>
        </authorList>
    </citation>
    <scope>NUCLEOTIDE SEQUENCE [LARGE SCALE GENOMIC DNA]</scope>
    <source>
        <strain evidence="8">DUOXIRENSHENG_FW03</strain>
        <tissue evidence="8">Leaves</tissue>
    </source>
</reference>
<dbReference type="AlphaFoldDB" id="A0AAN9S6W2"/>
<evidence type="ECO:0000256" key="4">
    <source>
        <dbReference type="ARBA" id="ARBA00022989"/>
    </source>
</evidence>
<comment type="caution">
    <text evidence="8">The sequence shown here is derived from an EMBL/GenBank/DDBJ whole genome shotgun (WGS) entry which is preliminary data.</text>
</comment>
<keyword evidence="2" id="KW-0812">Transmembrane</keyword>
<evidence type="ECO:0000313" key="9">
    <source>
        <dbReference type="Proteomes" id="UP001386955"/>
    </source>
</evidence>
<proteinExistence type="predicted"/>
<dbReference type="Gene3D" id="3.80.10.10">
    <property type="entry name" value="Ribonuclease Inhibitor"/>
    <property type="match status" value="1"/>
</dbReference>
<evidence type="ECO:0000256" key="1">
    <source>
        <dbReference type="ARBA" id="ARBA00004479"/>
    </source>
</evidence>
<comment type="subcellular location">
    <subcellularLocation>
        <location evidence="1">Membrane</location>
        <topology evidence="1">Single-pass type I membrane protein</topology>
    </subcellularLocation>
</comment>
<evidence type="ECO:0000256" key="6">
    <source>
        <dbReference type="ARBA" id="ARBA00023170"/>
    </source>
</evidence>
<evidence type="ECO:0000256" key="7">
    <source>
        <dbReference type="ARBA" id="ARBA00023180"/>
    </source>
</evidence>
<evidence type="ECO:0000256" key="3">
    <source>
        <dbReference type="ARBA" id="ARBA00022729"/>
    </source>
</evidence>
<gene>
    <name evidence="8" type="ORF">VNO78_25651</name>
</gene>
<evidence type="ECO:0000256" key="2">
    <source>
        <dbReference type="ARBA" id="ARBA00022692"/>
    </source>
</evidence>
<dbReference type="PANTHER" id="PTHR48061">
    <property type="entry name" value="LEUCINE-RICH REPEAT RECEPTOR PROTEIN KINASE EMS1-LIKE-RELATED"/>
    <property type="match status" value="1"/>
</dbReference>
<dbReference type="EMBL" id="JAYMYS010000006">
    <property type="protein sequence ID" value="KAK7390347.1"/>
    <property type="molecule type" value="Genomic_DNA"/>
</dbReference>
<evidence type="ECO:0000313" key="8">
    <source>
        <dbReference type="EMBL" id="KAK7390347.1"/>
    </source>
</evidence>
<sequence>MIMDVFQCLLKKISTLGFLVLGQNKFYGRLGCPNINGTWNILQIMDIAINNFSGELPGNYFRTSKAMMSRENQDESKIPTGTQLQSFPASSYEGNKGLYGSPLTEKLDPKMQVAKYEMLACTIDWNFTHVELGLILAMELFLVHS</sequence>
<dbReference type="PANTHER" id="PTHR48061:SF49">
    <property type="entry name" value="DISEASE RESISTANCE FAMILY PROTEIN_LRR PROTEIN"/>
    <property type="match status" value="1"/>
</dbReference>
<keyword evidence="7" id="KW-0325">Glycoprotein</keyword>
<evidence type="ECO:0000256" key="5">
    <source>
        <dbReference type="ARBA" id="ARBA00023136"/>
    </source>
</evidence>
<accession>A0AAN9S6W2</accession>
<keyword evidence="4" id="KW-1133">Transmembrane helix</keyword>
<protein>
    <submittedName>
        <fullName evidence="8">Uncharacterized protein</fullName>
    </submittedName>
</protein>
<keyword evidence="5" id="KW-0472">Membrane</keyword>
<keyword evidence="3" id="KW-0732">Signal</keyword>
<dbReference type="Proteomes" id="UP001386955">
    <property type="component" value="Unassembled WGS sequence"/>
</dbReference>
<dbReference type="InterPro" id="IPR046956">
    <property type="entry name" value="RLP23-like"/>
</dbReference>
<keyword evidence="9" id="KW-1185">Reference proteome</keyword>
<keyword evidence="6" id="KW-0675">Receptor</keyword>